<dbReference type="Gene3D" id="3.40.50.1820">
    <property type="entry name" value="alpha/beta hydrolase"/>
    <property type="match status" value="1"/>
</dbReference>
<feature type="domain" description="AB hydrolase-1" evidence="1">
    <location>
        <begin position="53"/>
        <end position="152"/>
    </location>
</feature>
<dbReference type="RefSeq" id="WP_006547263.1">
    <property type="nucleotide sequence ID" value="NZ_DS999545.1"/>
</dbReference>
<accession>C0VYM6</accession>
<evidence type="ECO:0000313" key="2">
    <source>
        <dbReference type="EMBL" id="EEH64529.1"/>
    </source>
</evidence>
<dbReference type="Proteomes" id="UP000010301">
    <property type="component" value="Unassembled WGS sequence"/>
</dbReference>
<dbReference type="InterPro" id="IPR029058">
    <property type="entry name" value="AB_hydrolase_fold"/>
</dbReference>
<dbReference type="AlphaFoldDB" id="C0VYM6"/>
<comment type="caution">
    <text evidence="2">The sequence shown here is derived from an EMBL/GenBank/DDBJ whole genome shotgun (WGS) entry which is preliminary data.</text>
</comment>
<name>C0VYM6_9ACTO</name>
<dbReference type="eggNOG" id="COG0596">
    <property type="taxonomic scope" value="Bacteria"/>
</dbReference>
<dbReference type="GO" id="GO:0003824">
    <property type="term" value="F:catalytic activity"/>
    <property type="evidence" value="ECO:0007669"/>
    <property type="project" value="UniProtKB-ARBA"/>
</dbReference>
<dbReference type="PANTHER" id="PTHR43798:SF33">
    <property type="entry name" value="HYDROLASE, PUTATIVE (AFU_ORTHOLOGUE AFUA_2G14860)-RELATED"/>
    <property type="match status" value="1"/>
</dbReference>
<dbReference type="InterPro" id="IPR000073">
    <property type="entry name" value="AB_hydrolase_1"/>
</dbReference>
<protein>
    <recommendedName>
        <fullName evidence="1">AB hydrolase-1 domain-containing protein</fullName>
    </recommendedName>
</protein>
<dbReference type="EMBL" id="ACFG01000004">
    <property type="protein sequence ID" value="EEH64529.1"/>
    <property type="molecule type" value="Genomic_DNA"/>
</dbReference>
<proteinExistence type="predicted"/>
<reference evidence="2 3" key="1">
    <citation type="submission" date="2009-01" db="EMBL/GenBank/DDBJ databases">
        <authorList>
            <person name="Qin X."/>
            <person name="Bachman B."/>
            <person name="Battles P."/>
            <person name="Bell A."/>
            <person name="Bess C."/>
            <person name="Bickham C."/>
            <person name="Chaboub L."/>
            <person name="Chen D."/>
            <person name="Coyle M."/>
            <person name="Deiros D.R."/>
            <person name="Dinh H."/>
            <person name="Forbes L."/>
            <person name="Fowler G."/>
            <person name="Francisco L."/>
            <person name="Fu Q."/>
            <person name="Gubbala S."/>
            <person name="Hale W."/>
            <person name="Han Y."/>
            <person name="Hemphill L."/>
            <person name="Highlander S.K."/>
            <person name="Hirani K."/>
            <person name="Hogues M."/>
            <person name="Jackson L."/>
            <person name="Jakkamsetti A."/>
            <person name="Javaid M."/>
            <person name="Jiang H."/>
            <person name="Korchina V."/>
            <person name="Kovar C."/>
            <person name="Lara F."/>
            <person name="Lee S."/>
            <person name="Mata R."/>
            <person name="Mathew T."/>
            <person name="Moen C."/>
            <person name="Morales K."/>
            <person name="Munidasa M."/>
            <person name="Nazareth L."/>
            <person name="Ngo R."/>
            <person name="Nguyen L."/>
            <person name="Okwuonu G."/>
            <person name="Ongeri F."/>
            <person name="Patil S."/>
            <person name="Petrosino J."/>
            <person name="Pham C."/>
            <person name="Pham P."/>
            <person name="Pu L.-L."/>
            <person name="Puazo M."/>
            <person name="Raj R."/>
            <person name="Reid J."/>
            <person name="Rouhana J."/>
            <person name="Saada N."/>
            <person name="Shang Y."/>
            <person name="Simmons D."/>
            <person name="Thornton R."/>
            <person name="Warren J."/>
            <person name="Weissenberger G."/>
            <person name="Zhang J."/>
            <person name="Zhang L."/>
            <person name="Zhou C."/>
            <person name="Zhu D."/>
            <person name="Muzny D."/>
            <person name="Worley K."/>
            <person name="Gibbs R."/>
        </authorList>
    </citation>
    <scope>NUCLEOTIDE SEQUENCE [LARGE SCALE GENOMIC DNA]</scope>
    <source>
        <strain evidence="2 3">DSM 15436</strain>
    </source>
</reference>
<dbReference type="STRING" id="525245.HMPREF0044_0266"/>
<dbReference type="PANTHER" id="PTHR43798">
    <property type="entry name" value="MONOACYLGLYCEROL LIPASE"/>
    <property type="match status" value="1"/>
</dbReference>
<evidence type="ECO:0000259" key="1">
    <source>
        <dbReference type="Pfam" id="PF00561"/>
    </source>
</evidence>
<gene>
    <name evidence="2" type="ORF">HMPREF0044_0266</name>
</gene>
<evidence type="ECO:0000313" key="3">
    <source>
        <dbReference type="Proteomes" id="UP000010301"/>
    </source>
</evidence>
<dbReference type="InterPro" id="IPR050266">
    <property type="entry name" value="AB_hydrolase_sf"/>
</dbReference>
<dbReference type="SUPFAM" id="SSF53474">
    <property type="entry name" value="alpha/beta-Hydrolases"/>
    <property type="match status" value="1"/>
</dbReference>
<dbReference type="Pfam" id="PF00561">
    <property type="entry name" value="Abhydrolase_1"/>
    <property type="match status" value="1"/>
</dbReference>
<dbReference type="HOGENOM" id="CLU_1227771_0_0_11"/>
<organism evidence="2 3">
    <name type="scientific">Gleimia coleocanis DSM 15436</name>
    <dbReference type="NCBI Taxonomy" id="525245"/>
    <lineage>
        <taxon>Bacteria</taxon>
        <taxon>Bacillati</taxon>
        <taxon>Actinomycetota</taxon>
        <taxon>Actinomycetes</taxon>
        <taxon>Actinomycetales</taxon>
        <taxon>Actinomycetaceae</taxon>
        <taxon>Gleimia</taxon>
    </lineage>
</organism>
<keyword evidence="3" id="KW-1185">Reference proteome</keyword>
<dbReference type="GO" id="GO:0016020">
    <property type="term" value="C:membrane"/>
    <property type="evidence" value="ECO:0007669"/>
    <property type="project" value="TreeGrafter"/>
</dbReference>
<sequence length="225" mass="25152">MFSSFSKRPTISNTDGRSLLLPTGPWTHETVYAGGLNFHVVCLQQPLLTGTQPPVFFLHDFANTWLQWQSLLPLLTDFSAPVYALDARGFGNTDLSASRPTAQLLASDIRALAYSLGYSQINLVGVGMGAVYAAVVKYYYPDLVADTLLFTSDFPRRFVIQQLRKPKFPTAAYEYAFNRVFAWKRAGWTAKALLAEKEVVKHALGKENPLSTELELSQIIRARWA</sequence>
<dbReference type="OrthoDB" id="2987348at2"/>